<evidence type="ECO:0000313" key="3">
    <source>
        <dbReference type="Proteomes" id="UP000253318"/>
    </source>
</evidence>
<feature type="region of interest" description="Disordered" evidence="1">
    <location>
        <begin position="661"/>
        <end position="744"/>
    </location>
</feature>
<evidence type="ECO:0000256" key="1">
    <source>
        <dbReference type="SAM" id="MobiDB-lite"/>
    </source>
</evidence>
<dbReference type="EMBL" id="QEIN01000063">
    <property type="protein sequence ID" value="RCV59296.1"/>
    <property type="molecule type" value="Genomic_DNA"/>
</dbReference>
<dbReference type="RefSeq" id="WP_114433239.1">
    <property type="nucleotide sequence ID" value="NZ_QEIN01000063.1"/>
</dbReference>
<proteinExistence type="predicted"/>
<protein>
    <submittedName>
        <fullName evidence="2">Uncharacterized protein</fullName>
    </submittedName>
</protein>
<accession>A0A368T6J6</accession>
<gene>
    <name evidence="2" type="ORF">DEF24_10005</name>
</gene>
<name>A0A368T6J6_9ACTN</name>
<dbReference type="Proteomes" id="UP000253318">
    <property type="component" value="Unassembled WGS sequence"/>
</dbReference>
<evidence type="ECO:0000313" key="2">
    <source>
        <dbReference type="EMBL" id="RCV59296.1"/>
    </source>
</evidence>
<keyword evidence="3" id="KW-1185">Reference proteome</keyword>
<comment type="caution">
    <text evidence="2">The sequence shown here is derived from an EMBL/GenBank/DDBJ whole genome shotgun (WGS) entry which is preliminary data.</text>
</comment>
<organism evidence="2 3">
    <name type="scientific">Marinitenerispora sediminis</name>
    <dbReference type="NCBI Taxonomy" id="1931232"/>
    <lineage>
        <taxon>Bacteria</taxon>
        <taxon>Bacillati</taxon>
        <taxon>Actinomycetota</taxon>
        <taxon>Actinomycetes</taxon>
        <taxon>Streptosporangiales</taxon>
        <taxon>Nocardiopsidaceae</taxon>
        <taxon>Marinitenerispora</taxon>
    </lineage>
</organism>
<reference evidence="2 3" key="1">
    <citation type="submission" date="2018-04" db="EMBL/GenBank/DDBJ databases">
        <title>Novel actinobacteria from marine sediment.</title>
        <authorList>
            <person name="Ng Z.Y."/>
            <person name="Tan G.Y.A."/>
        </authorList>
    </citation>
    <scope>NUCLEOTIDE SEQUENCE [LARGE SCALE GENOMIC DNA]</scope>
    <source>
        <strain evidence="2 3">TPS81</strain>
    </source>
</reference>
<dbReference type="AlphaFoldDB" id="A0A368T6J6"/>
<sequence length="744" mass="77974">MGDLERLERTLTVTIPTRLNTQRLSRDAARVHADLNRQLSDVDVNVNLRTATASRQIDRLARDRTVNVEADVDRPSLARAQSALSRLGNALSGLRGGGGDPERRWEIAGLSSLAVAASAAVVPVVQLGAALAPLAGAVAALPAVAASTGAAFATLRVATLGVGDAISAAVEGDAEELAEALERLSPAARSFVGEVQALTPAFRRLQQSTQEAFFAQLQGDLTEMSARLLPSLQRGMVDVADAMGGGASQLAEFASSAQAVQFVDETFASTATAIRNAEGALPAFLSGLASIGSEGLPYVERLGGAIDDAAERFRAWAQEAAESGRVTEWIDGAIAAFSQLGSIAGNVAGILGSIFEAAGDGGILATIEGLTGGLDDFLASAEGMRALEGIFAGLTDLGEALTPVLGAVLTGVGTLAPVVGRLAEALGPVLTDAINGLVPALAELEPGLTALINGLGGAVDALVESGALELLGTALSDIMVALEPLMPVLGQLAALLAGALAEALIILAPHLATLTEALAEALAPVLPDLAESFGELLEALEPLIPPLVEDLLPVIELLPDLLLLTAEQTSSWADILERLTPVILWLIGNLGRAIEVITTLVGWVLRIVTRLYQLRDSAEEVGVAIGTAARRMHDRLVAAVAGAMRYLQQLPGRIMSAFNSGGLGRVPARRRRGPPRPRQRRRHQRLSRTRGRAGRPPRRVGCRGGGARRPRRRPRRRLPGDRPRNRTRPTPAREEVRRWPCRCT</sequence>
<feature type="compositionally biased region" description="Basic residues" evidence="1">
    <location>
        <begin position="667"/>
        <end position="717"/>
    </location>
</feature>
<dbReference type="OrthoDB" id="3259746at2"/>